<organism evidence="2 3">
    <name type="scientific">Phanerochaete carnosa (strain HHB-10118-sp)</name>
    <name type="common">White-rot fungus</name>
    <name type="synonym">Peniophora carnosa</name>
    <dbReference type="NCBI Taxonomy" id="650164"/>
    <lineage>
        <taxon>Eukaryota</taxon>
        <taxon>Fungi</taxon>
        <taxon>Dikarya</taxon>
        <taxon>Basidiomycota</taxon>
        <taxon>Agaricomycotina</taxon>
        <taxon>Agaricomycetes</taxon>
        <taxon>Polyporales</taxon>
        <taxon>Phanerochaetaceae</taxon>
        <taxon>Phanerochaete</taxon>
    </lineage>
</organism>
<dbReference type="EMBL" id="JH930472">
    <property type="protein sequence ID" value="EKM55952.1"/>
    <property type="molecule type" value="Genomic_DNA"/>
</dbReference>
<evidence type="ECO:0000259" key="1">
    <source>
        <dbReference type="SMART" id="SM00148"/>
    </source>
</evidence>
<gene>
    <name evidence="2" type="ORF">PHACADRAFT_256922</name>
</gene>
<dbReference type="InParanoid" id="K5WZM2"/>
<dbReference type="InterPro" id="IPR017946">
    <property type="entry name" value="PLC-like_Pdiesterase_TIM-brl"/>
</dbReference>
<dbReference type="OrthoDB" id="1046782at2759"/>
<name>K5WZM2_PHACS</name>
<dbReference type="SUPFAM" id="SSF51695">
    <property type="entry name" value="PLC-like phosphodiesterases"/>
    <property type="match status" value="1"/>
</dbReference>
<reference evidence="2 3" key="1">
    <citation type="journal article" date="2012" name="BMC Genomics">
        <title>Comparative genomics of the white-rot fungi, Phanerochaete carnosa and P. chrysosporium, to elucidate the genetic basis of the distinct wood types they colonize.</title>
        <authorList>
            <person name="Suzuki H."/>
            <person name="MacDonald J."/>
            <person name="Syed K."/>
            <person name="Salamov A."/>
            <person name="Hori C."/>
            <person name="Aerts A."/>
            <person name="Henrissat B."/>
            <person name="Wiebenga A."/>
            <person name="vanKuyk P.A."/>
            <person name="Barry K."/>
            <person name="Lindquist E."/>
            <person name="LaButti K."/>
            <person name="Lapidus A."/>
            <person name="Lucas S."/>
            <person name="Coutinho P."/>
            <person name="Gong Y."/>
            <person name="Samejima M."/>
            <person name="Mahadevan R."/>
            <person name="Abou-Zaid M."/>
            <person name="de Vries R.P."/>
            <person name="Igarashi K."/>
            <person name="Yadav J.S."/>
            <person name="Grigoriev I.V."/>
            <person name="Master E.R."/>
        </authorList>
    </citation>
    <scope>NUCLEOTIDE SEQUENCE [LARGE SCALE GENOMIC DNA]</scope>
    <source>
        <strain evidence="2 3">HHB-10118-sp</strain>
    </source>
</reference>
<evidence type="ECO:0000313" key="3">
    <source>
        <dbReference type="Proteomes" id="UP000008370"/>
    </source>
</evidence>
<dbReference type="GO" id="GO:0008081">
    <property type="term" value="F:phosphoric diester hydrolase activity"/>
    <property type="evidence" value="ECO:0007669"/>
    <property type="project" value="InterPro"/>
</dbReference>
<dbReference type="Gene3D" id="3.20.20.190">
    <property type="entry name" value="Phosphatidylinositol (PI) phosphodiesterase"/>
    <property type="match status" value="1"/>
</dbReference>
<dbReference type="KEGG" id="pco:PHACADRAFT_256922"/>
<accession>K5WZM2</accession>
<sequence length="444" mass="49467">MRRITVVNRSQDIVTCRAELASAKGAGFEYYTVLPNDTETLELPSFRAGLVLAPQSLAEKAALLDEREVAAPDGFTIRVPLSFGALWKAVPVAEECPWLVYRVKVTKRHHQLLIIPRRDTNSFLSQIPDSVPLSCVTLPGTHDTMAFYGWPISQCQSFDTPLATQLASGIRVLDIRLAVIKDRLIAYHGLYPQRMPFQEILTIIHAFLTANKTKHETVVMSIKQEDFRTVSGMLFSKLVHDEIINGPGGRDMWFLDNRIPLLGEVRGKIIMFSRFGGDGEGWDDGREGIGIHPTAWPDSERRGFTWDCKNTVVRTHDWYNIPSFLSIPEKTQLSTQILLPPAADPPTPSLAITFFSAASSLAFPPIVARGFGWPKFGLGVEGVNARVARWLMSMLCEADAAGALQEPRIRGWTLADFYADPEPALVPLLVECNFRGRVHGEEGW</sequence>
<dbReference type="InterPro" id="IPR000909">
    <property type="entry name" value="PLipase_C_PInositol-sp_X_dom"/>
</dbReference>
<protein>
    <recommendedName>
        <fullName evidence="1">Phosphatidylinositol-specific phospholipase C X domain-containing protein</fullName>
    </recommendedName>
</protein>
<dbReference type="GO" id="GO:0006629">
    <property type="term" value="P:lipid metabolic process"/>
    <property type="evidence" value="ECO:0007669"/>
    <property type="project" value="InterPro"/>
</dbReference>
<dbReference type="CDD" id="cd08586">
    <property type="entry name" value="PI-PLCc_BcPLC_like"/>
    <property type="match status" value="1"/>
</dbReference>
<dbReference type="Pfam" id="PF00388">
    <property type="entry name" value="PI-PLC-X"/>
    <property type="match status" value="1"/>
</dbReference>
<feature type="domain" description="Phosphatidylinositol-specific phospholipase C X" evidence="1">
    <location>
        <begin position="126"/>
        <end position="274"/>
    </location>
</feature>
<dbReference type="GeneID" id="18916697"/>
<dbReference type="PANTHER" id="PTHR13593:SF148">
    <property type="entry name" value="PHOSPHATIDYLINOSITOL-SPECIFIC PHOSPHOLIPASE C X DOMAIN-CONTAINING PROTEIN"/>
    <property type="match status" value="1"/>
</dbReference>
<dbReference type="AlphaFoldDB" id="K5WZM2"/>
<dbReference type="SMART" id="SM00148">
    <property type="entry name" value="PLCXc"/>
    <property type="match status" value="1"/>
</dbReference>
<keyword evidence="3" id="KW-1185">Reference proteome</keyword>
<evidence type="ECO:0000313" key="2">
    <source>
        <dbReference type="EMBL" id="EKM55952.1"/>
    </source>
</evidence>
<proteinExistence type="predicted"/>
<dbReference type="PROSITE" id="PS50007">
    <property type="entry name" value="PIPLC_X_DOMAIN"/>
    <property type="match status" value="1"/>
</dbReference>
<dbReference type="STRING" id="650164.K5WZM2"/>
<dbReference type="RefSeq" id="XP_007396258.1">
    <property type="nucleotide sequence ID" value="XM_007396196.1"/>
</dbReference>
<dbReference type="Proteomes" id="UP000008370">
    <property type="component" value="Unassembled WGS sequence"/>
</dbReference>
<dbReference type="PANTHER" id="PTHR13593">
    <property type="match status" value="1"/>
</dbReference>
<dbReference type="InterPro" id="IPR051057">
    <property type="entry name" value="PI-PLC_domain"/>
</dbReference>
<dbReference type="HOGENOM" id="CLU_024117_6_0_1"/>